<evidence type="ECO:0000259" key="2">
    <source>
        <dbReference type="Pfam" id="PF26603"/>
    </source>
</evidence>
<protein>
    <recommendedName>
        <fullName evidence="2">DUF8188 domain-containing protein</fullName>
    </recommendedName>
</protein>
<dbReference type="InterPro" id="IPR058501">
    <property type="entry name" value="DUF8188"/>
</dbReference>
<dbReference type="EMBL" id="CP117167">
    <property type="protein sequence ID" value="WCT13123.1"/>
    <property type="molecule type" value="Genomic_DNA"/>
</dbReference>
<evidence type="ECO:0000313" key="3">
    <source>
        <dbReference type="EMBL" id="WCT13123.1"/>
    </source>
</evidence>
<keyword evidence="4" id="KW-1185">Reference proteome</keyword>
<accession>A0ABY7TA97</accession>
<feature type="domain" description="DUF8188" evidence="2">
    <location>
        <begin position="41"/>
        <end position="186"/>
    </location>
</feature>
<keyword evidence="1" id="KW-0812">Transmembrane</keyword>
<proteinExistence type="predicted"/>
<dbReference type="RefSeq" id="WP_273631393.1">
    <property type="nucleotide sequence ID" value="NZ_CP117167.1"/>
</dbReference>
<dbReference type="Proteomes" id="UP001216139">
    <property type="component" value="Chromosome"/>
</dbReference>
<gene>
    <name evidence="3" type="ORF">PQO05_04140</name>
</gene>
<reference evidence="3 4" key="1">
    <citation type="submission" date="2023-02" db="EMBL/GenBank/DDBJ databases">
        <title>Genome sequence of Mucilaginibacter jinjuensis strain KACC 16571.</title>
        <authorList>
            <person name="Kim S."/>
            <person name="Heo J."/>
            <person name="Kwon S.-W."/>
        </authorList>
    </citation>
    <scope>NUCLEOTIDE SEQUENCE [LARGE SCALE GENOMIC DNA]</scope>
    <source>
        <strain evidence="3 4">KACC 16571</strain>
    </source>
</reference>
<name>A0ABY7TA97_9SPHI</name>
<keyword evidence="1" id="KW-1133">Transmembrane helix</keyword>
<feature type="transmembrane region" description="Helical" evidence="1">
    <location>
        <begin position="6"/>
        <end position="25"/>
    </location>
</feature>
<evidence type="ECO:0000313" key="4">
    <source>
        <dbReference type="Proteomes" id="UP001216139"/>
    </source>
</evidence>
<dbReference type="Pfam" id="PF26603">
    <property type="entry name" value="DUF8188"/>
    <property type="match status" value="1"/>
</dbReference>
<organism evidence="3 4">
    <name type="scientific">Mucilaginibacter jinjuensis</name>
    <dbReference type="NCBI Taxonomy" id="1176721"/>
    <lineage>
        <taxon>Bacteria</taxon>
        <taxon>Pseudomonadati</taxon>
        <taxon>Bacteroidota</taxon>
        <taxon>Sphingobacteriia</taxon>
        <taxon>Sphingobacteriales</taxon>
        <taxon>Sphingobacteriaceae</taxon>
        <taxon>Mucilaginibacter</taxon>
    </lineage>
</organism>
<sequence length="190" mass="22195">MSKQYWIGFCVLAGMILAKILYPIIGNLTANMSANKVSTTQVQEYINQSKPIQLKYDSYKSGYSTYSNVMHTKHLMRSYYAFYDPSHKKYYSIQMFDTYALDGLLDDLKNSLFTCFINEQQLGNPDYGSAQNPIPILRCDINIKDAWKSTDVNAIRDYKKFKSEYKNAVFDNLTYFTPKEEFQKMFPEQK</sequence>
<evidence type="ECO:0000256" key="1">
    <source>
        <dbReference type="SAM" id="Phobius"/>
    </source>
</evidence>
<keyword evidence="1" id="KW-0472">Membrane</keyword>